<evidence type="ECO:0000256" key="1">
    <source>
        <dbReference type="ARBA" id="ARBA00007478"/>
    </source>
</evidence>
<dbReference type="PANTHER" id="PTHR14894">
    <property type="entry name" value="CDK5 REGULATORY SUBUNIT-ASSOCIATED PROTEIN 3"/>
    <property type="match status" value="1"/>
</dbReference>
<feature type="region of interest" description="Disordered" evidence="2">
    <location>
        <begin position="1"/>
        <end position="27"/>
    </location>
</feature>
<reference evidence="3 4" key="1">
    <citation type="submission" date="2023-05" db="EMBL/GenBank/DDBJ databases">
        <title>A 100% complete, gapless, phased diploid assembly of the Scenedesmus obliquus UTEX 3031 genome.</title>
        <authorList>
            <person name="Biondi T.C."/>
            <person name="Hanschen E.R."/>
            <person name="Kwon T."/>
            <person name="Eng W."/>
            <person name="Kruse C.P.S."/>
            <person name="Koehler S.I."/>
            <person name="Kunde Y."/>
            <person name="Gleasner C.D."/>
            <person name="You Mak K.T."/>
            <person name="Polle J."/>
            <person name="Hovde B.T."/>
            <person name="Starkenburg S.R."/>
        </authorList>
    </citation>
    <scope>NUCLEOTIDE SEQUENCE [LARGE SCALE GENOMIC DNA]</scope>
    <source>
        <strain evidence="3 4">DOE0152z</strain>
    </source>
</reference>
<dbReference type="InterPro" id="IPR008491">
    <property type="entry name" value="CDK5RAP3"/>
</dbReference>
<evidence type="ECO:0000313" key="4">
    <source>
        <dbReference type="Proteomes" id="UP001244341"/>
    </source>
</evidence>
<accession>A0ABY8UAP0</accession>
<dbReference type="Pfam" id="PF05600">
    <property type="entry name" value="CDK5RAP3"/>
    <property type="match status" value="2"/>
</dbReference>
<protein>
    <submittedName>
        <fullName evidence="3">Uncharacterized protein</fullName>
    </submittedName>
</protein>
<dbReference type="Proteomes" id="UP001244341">
    <property type="component" value="Chromosome 9b"/>
</dbReference>
<dbReference type="PANTHER" id="PTHR14894:SF0">
    <property type="entry name" value="CDK5 REGULATORY SUBUNIT-ASSOCIATED PROTEIN 3"/>
    <property type="match status" value="1"/>
</dbReference>
<sequence>MSTASSDPRIARKTGEGYDKPNADQELPIDINYQKLPEWLVSRQKLPADWHKRLEAIKSKISEAEKELPPGLLSQLPGPADAPVDYFRALQIRDKLAESGERTLFGGLSGQAGIWDKIVKAYENGGVFVGEAAQTMIQNVDYEIPYLRKQMAKCNQQMADADRRHAEYSRSAVTCANNYKKECEKLGISGAGPAGLSGSSSSSDLLRALAPDVVASTDAGDVGHMLACVEALLAALNDEKLRQLLMISSSSRYMERLQGSLQRKAGQEARMLAAAAETQARKQESRATLVGLQPKLAEIVAETRSVKKAVEASLAKQFAGRRVNVLGEINNALTAAS</sequence>
<keyword evidence="4" id="KW-1185">Reference proteome</keyword>
<dbReference type="EMBL" id="CP126216">
    <property type="protein sequence ID" value="WIA18375.1"/>
    <property type="molecule type" value="Genomic_DNA"/>
</dbReference>
<gene>
    <name evidence="3" type="ORF">OEZ85_009837</name>
</gene>
<comment type="similarity">
    <text evidence="1">Belongs to the CDK5RAP3 family.</text>
</comment>
<evidence type="ECO:0000313" key="3">
    <source>
        <dbReference type="EMBL" id="WIA18375.1"/>
    </source>
</evidence>
<organism evidence="3 4">
    <name type="scientific">Tetradesmus obliquus</name>
    <name type="common">Green alga</name>
    <name type="synonym">Acutodesmus obliquus</name>
    <dbReference type="NCBI Taxonomy" id="3088"/>
    <lineage>
        <taxon>Eukaryota</taxon>
        <taxon>Viridiplantae</taxon>
        <taxon>Chlorophyta</taxon>
        <taxon>core chlorophytes</taxon>
        <taxon>Chlorophyceae</taxon>
        <taxon>CS clade</taxon>
        <taxon>Sphaeropleales</taxon>
        <taxon>Scenedesmaceae</taxon>
        <taxon>Tetradesmus</taxon>
    </lineage>
</organism>
<proteinExistence type="inferred from homology"/>
<feature type="compositionally biased region" description="Basic and acidic residues" evidence="2">
    <location>
        <begin position="9"/>
        <end position="23"/>
    </location>
</feature>
<evidence type="ECO:0000256" key="2">
    <source>
        <dbReference type="SAM" id="MobiDB-lite"/>
    </source>
</evidence>
<name>A0ABY8UAP0_TETOB</name>